<dbReference type="InterPro" id="IPR005490">
    <property type="entry name" value="LD_TPept_cat_dom"/>
</dbReference>
<dbReference type="EMBL" id="VDMB01000006">
    <property type="protein sequence ID" value="TYT75050.1"/>
    <property type="molecule type" value="Genomic_DNA"/>
</dbReference>
<dbReference type="SUPFAM" id="SSF54427">
    <property type="entry name" value="NTF2-like"/>
    <property type="match status" value="1"/>
</dbReference>
<keyword evidence="8" id="KW-0472">Membrane</keyword>
<keyword evidence="11" id="KW-1185">Reference proteome</keyword>
<dbReference type="SUPFAM" id="SSF141523">
    <property type="entry name" value="L,D-transpeptidase catalytic domain-like"/>
    <property type="match status" value="1"/>
</dbReference>
<comment type="similarity">
    <text evidence="2">Belongs to the YkuD family.</text>
</comment>
<dbReference type="GO" id="GO:0008360">
    <property type="term" value="P:regulation of cell shape"/>
    <property type="evidence" value="ECO:0007669"/>
    <property type="project" value="UniProtKB-UniRule"/>
</dbReference>
<reference evidence="10 11" key="1">
    <citation type="submission" date="2019-06" db="EMBL/GenBank/DDBJ databases">
        <title>Desulfobotulus mexicanus sp. nov., a novel sulfate-reducing bacterium isolated from the sediment of an alkaline crater lake in Mexico.</title>
        <authorList>
            <person name="Hirschler-Rea A."/>
        </authorList>
    </citation>
    <scope>NUCLEOTIDE SEQUENCE [LARGE SCALE GENOMIC DNA]</scope>
    <source>
        <strain evidence="10 11">PAR22N</strain>
    </source>
</reference>
<dbReference type="Gene3D" id="2.40.440.10">
    <property type="entry name" value="L,D-transpeptidase catalytic domain-like"/>
    <property type="match status" value="1"/>
</dbReference>
<keyword evidence="5 7" id="KW-0573">Peptidoglycan synthesis</keyword>
<comment type="caution">
    <text evidence="10">The sequence shown here is derived from an EMBL/GenBank/DDBJ whole genome shotgun (WGS) entry which is preliminary data.</text>
</comment>
<dbReference type="InterPro" id="IPR032710">
    <property type="entry name" value="NTF2-like_dom_sf"/>
</dbReference>
<proteinExistence type="inferred from homology"/>
<keyword evidence="4 7" id="KW-0133">Cell shape</keyword>
<gene>
    <name evidence="10" type="ORF">FIM25_06525</name>
</gene>
<evidence type="ECO:0000256" key="2">
    <source>
        <dbReference type="ARBA" id="ARBA00005992"/>
    </source>
</evidence>
<feature type="active site" description="Nucleophile" evidence="7">
    <location>
        <position position="183"/>
    </location>
</feature>
<dbReference type="GO" id="GO:0071555">
    <property type="term" value="P:cell wall organization"/>
    <property type="evidence" value="ECO:0007669"/>
    <property type="project" value="UniProtKB-UniRule"/>
</dbReference>
<organism evidence="10 11">
    <name type="scientific">Desulfobotulus mexicanus</name>
    <dbReference type="NCBI Taxonomy" id="2586642"/>
    <lineage>
        <taxon>Bacteria</taxon>
        <taxon>Pseudomonadati</taxon>
        <taxon>Thermodesulfobacteriota</taxon>
        <taxon>Desulfobacteria</taxon>
        <taxon>Desulfobacterales</taxon>
        <taxon>Desulfobacteraceae</taxon>
        <taxon>Desulfobotulus</taxon>
    </lineage>
</organism>
<evidence type="ECO:0000259" key="9">
    <source>
        <dbReference type="PROSITE" id="PS52029"/>
    </source>
</evidence>
<feature type="transmembrane region" description="Helical" evidence="8">
    <location>
        <begin position="39"/>
        <end position="58"/>
    </location>
</feature>
<comment type="pathway">
    <text evidence="1 7">Cell wall biogenesis; peptidoglycan biosynthesis.</text>
</comment>
<evidence type="ECO:0000313" key="10">
    <source>
        <dbReference type="EMBL" id="TYT75050.1"/>
    </source>
</evidence>
<evidence type="ECO:0000256" key="6">
    <source>
        <dbReference type="ARBA" id="ARBA00023316"/>
    </source>
</evidence>
<dbReference type="PANTHER" id="PTHR36699">
    <property type="entry name" value="LD-TRANSPEPTIDASE"/>
    <property type="match status" value="1"/>
</dbReference>
<accession>A0A5Q4VFY1</accession>
<evidence type="ECO:0000256" key="7">
    <source>
        <dbReference type="PROSITE-ProRule" id="PRU01373"/>
    </source>
</evidence>
<dbReference type="AlphaFoldDB" id="A0A5Q4VFY1"/>
<dbReference type="GO" id="GO:0004180">
    <property type="term" value="F:carboxypeptidase activity"/>
    <property type="evidence" value="ECO:0007669"/>
    <property type="project" value="UniProtKB-ARBA"/>
</dbReference>
<name>A0A5Q4VFY1_9BACT</name>
<dbReference type="GO" id="GO:0016740">
    <property type="term" value="F:transferase activity"/>
    <property type="evidence" value="ECO:0007669"/>
    <property type="project" value="UniProtKB-KW"/>
</dbReference>
<evidence type="ECO:0000313" key="11">
    <source>
        <dbReference type="Proteomes" id="UP000321899"/>
    </source>
</evidence>
<dbReference type="OrthoDB" id="9809748at2"/>
<sequence length="471" mass="55094">MSHWFDVRRKLLSVRCQGFVPMTWNKYHRWWGNIYSMRYVKVFFLGLCSVFFAVNFFVHAQVPDVFIYTESRPFTAVVVEKATQRLWVYGKDENDLLYSRHNFPCSTGEAAGDKRLEGDRKTPEGVYFFLTEYEERFLAPIYGTGAFPIDYPNFMDQREGRTGNAIWLHGTNKALRPMDSNGCVALENHNLDAMKRDIRLLRTPMIIVENLGFHGAYPQEKEAENLKKLIHDWKNALRGESYHAYLSVYSVDFLPDISWWPDWMLLREELEAQSMDFTFSVQKLDLFRVDNRVTGIFDLFVKAGETSKNLGTRLLYLEPDSRGDMKIVGDPWLAAPESFIPVGDPLMAGLSSFGKDWNAEVLIASMVDDWLTAWSSQKIEPYGAFYAEGFRSQGRNRRAWLRYKDGLNRQYDYIRVKREGPLDIRMRGAGRAEVRFVQKYESSGFETRGRKRLDLIREDGRWKIYREIWEG</sequence>
<feature type="domain" description="L,D-TPase catalytic" evidence="9">
    <location>
        <begin position="75"/>
        <end position="208"/>
    </location>
</feature>
<dbReference type="PROSITE" id="PS52029">
    <property type="entry name" value="LD_TPASE"/>
    <property type="match status" value="1"/>
</dbReference>
<dbReference type="CDD" id="cd16913">
    <property type="entry name" value="YkuD_like"/>
    <property type="match status" value="1"/>
</dbReference>
<dbReference type="PANTHER" id="PTHR36699:SF1">
    <property type="entry name" value="L,D-TRANSPEPTIDASE YAFK-RELATED"/>
    <property type="match status" value="1"/>
</dbReference>
<evidence type="ECO:0000256" key="4">
    <source>
        <dbReference type="ARBA" id="ARBA00022960"/>
    </source>
</evidence>
<dbReference type="Pfam" id="PF03734">
    <property type="entry name" value="YkuD"/>
    <property type="match status" value="1"/>
</dbReference>
<evidence type="ECO:0000256" key="1">
    <source>
        <dbReference type="ARBA" id="ARBA00004752"/>
    </source>
</evidence>
<evidence type="ECO:0000256" key="3">
    <source>
        <dbReference type="ARBA" id="ARBA00022679"/>
    </source>
</evidence>
<dbReference type="UniPathway" id="UPA00219"/>
<keyword evidence="8" id="KW-1133">Transmembrane helix</keyword>
<protein>
    <submittedName>
        <fullName evidence="10">L,D-transpeptidase family protein</fullName>
    </submittedName>
</protein>
<dbReference type="InterPro" id="IPR038063">
    <property type="entry name" value="Transpep_catalytic_dom"/>
</dbReference>
<dbReference type="GO" id="GO:0009252">
    <property type="term" value="P:peptidoglycan biosynthetic process"/>
    <property type="evidence" value="ECO:0007669"/>
    <property type="project" value="UniProtKB-UniPathway"/>
</dbReference>
<keyword evidence="3" id="KW-0808">Transferase</keyword>
<dbReference type="InterPro" id="IPR056203">
    <property type="entry name" value="Cds6_C"/>
</dbReference>
<keyword evidence="6 7" id="KW-0961">Cell wall biogenesis/degradation</keyword>
<dbReference type="Proteomes" id="UP000321899">
    <property type="component" value="Unassembled WGS sequence"/>
</dbReference>
<keyword evidence="8" id="KW-0812">Transmembrane</keyword>
<evidence type="ECO:0000256" key="8">
    <source>
        <dbReference type="SAM" id="Phobius"/>
    </source>
</evidence>
<evidence type="ECO:0000256" key="5">
    <source>
        <dbReference type="ARBA" id="ARBA00022984"/>
    </source>
</evidence>
<feature type="active site" description="Proton donor/acceptor" evidence="7">
    <location>
        <position position="169"/>
    </location>
</feature>
<dbReference type="Pfam" id="PF24125">
    <property type="entry name" value="Cds6_C"/>
    <property type="match status" value="1"/>
</dbReference>